<feature type="region of interest" description="Disordered" evidence="1">
    <location>
        <begin position="1"/>
        <end position="70"/>
    </location>
</feature>
<gene>
    <name evidence="2" type="ORF">CB5_LOCUS5990</name>
</gene>
<dbReference type="EMBL" id="LR862142">
    <property type="protein sequence ID" value="CAD1822779.1"/>
    <property type="molecule type" value="Genomic_DNA"/>
</dbReference>
<evidence type="ECO:0000256" key="1">
    <source>
        <dbReference type="SAM" id="MobiDB-lite"/>
    </source>
</evidence>
<evidence type="ECO:0000313" key="2">
    <source>
        <dbReference type="EMBL" id="CAD1822779.1"/>
    </source>
</evidence>
<feature type="compositionally biased region" description="Pro residues" evidence="1">
    <location>
        <begin position="26"/>
        <end position="64"/>
    </location>
</feature>
<organism evidence="2">
    <name type="scientific">Ananas comosus var. bracteatus</name>
    <name type="common">red pineapple</name>
    <dbReference type="NCBI Taxonomy" id="296719"/>
    <lineage>
        <taxon>Eukaryota</taxon>
        <taxon>Viridiplantae</taxon>
        <taxon>Streptophyta</taxon>
        <taxon>Embryophyta</taxon>
        <taxon>Tracheophyta</taxon>
        <taxon>Spermatophyta</taxon>
        <taxon>Magnoliopsida</taxon>
        <taxon>Liliopsida</taxon>
        <taxon>Poales</taxon>
        <taxon>Bromeliaceae</taxon>
        <taxon>Bromelioideae</taxon>
        <taxon>Ananas</taxon>
    </lineage>
</organism>
<sequence>MEPAPTNVARADSRPSSRALRLLTPPLWPMPPPPLPSPSPKPPLPLPSPPKPPLPSPPKPPPPSLQEADRTLHEKFPGILAFQLLMYHICYCSFVNLASIRPSGKVVVIDDRTHWNCCLVVLTPFGGLFFRSRILAVDRGEGDRAVVSIS</sequence>
<proteinExistence type="predicted"/>
<protein>
    <submittedName>
        <fullName evidence="2">Uncharacterized protein</fullName>
    </submittedName>
</protein>
<reference evidence="2" key="1">
    <citation type="submission" date="2020-07" db="EMBL/GenBank/DDBJ databases">
        <authorList>
            <person name="Lin J."/>
        </authorList>
    </citation>
    <scope>NUCLEOTIDE SEQUENCE</scope>
</reference>
<accession>A0A6V7NW05</accession>
<name>A0A6V7NW05_ANACO</name>
<dbReference type="AlphaFoldDB" id="A0A6V7NW05"/>